<evidence type="ECO:0000256" key="1">
    <source>
        <dbReference type="SAM" id="SignalP"/>
    </source>
</evidence>
<evidence type="ECO:0000313" key="3">
    <source>
        <dbReference type="EMBL" id="MCD2424197.1"/>
    </source>
</evidence>
<sequence>MLQKMFRSAFFLTAVLTLACNSGKNLNTQVHQRDGDGRDVKIKYPQQQTATPQNVNMSYDLEQLFTEAQNKQIDSLVRVFEKSNLIAVKVITLPADKVTAGSFGNNNKILLKEWAGVHGNTDKALVVSISRGLNKVAIDYGPFVGKLLSRSEADQIIRNQLLPALQSGNIFEGTWKGLNDLMDTIRRNIK</sequence>
<evidence type="ECO:0000313" key="4">
    <source>
        <dbReference type="Proteomes" id="UP001199816"/>
    </source>
</evidence>
<dbReference type="Proteomes" id="UP001199816">
    <property type="component" value="Unassembled WGS sequence"/>
</dbReference>
<keyword evidence="1" id="KW-0732">Signal</keyword>
<dbReference type="Gene3D" id="3.10.310.50">
    <property type="match status" value="1"/>
</dbReference>
<comment type="caution">
    <text evidence="3">The sequence shown here is derived from an EMBL/GenBank/DDBJ whole genome shotgun (WGS) entry which is preliminary data.</text>
</comment>
<feature type="chain" id="PRO_5046505107" evidence="1">
    <location>
        <begin position="20"/>
        <end position="190"/>
    </location>
</feature>
<name>A0ABS8PT10_9BACT</name>
<gene>
    <name evidence="3" type="ORF">LQ567_15560</name>
</gene>
<protein>
    <submittedName>
        <fullName evidence="3">TPM domain-containing protein</fullName>
    </submittedName>
</protein>
<dbReference type="RefSeq" id="WP_231005538.1">
    <property type="nucleotide sequence ID" value="NZ_JAJNEC010000005.1"/>
</dbReference>
<dbReference type="InterPro" id="IPR007621">
    <property type="entry name" value="TPM_dom"/>
</dbReference>
<dbReference type="Pfam" id="PF04536">
    <property type="entry name" value="TPM_phosphatase"/>
    <property type="match status" value="1"/>
</dbReference>
<organism evidence="3 4">
    <name type="scientific">Niabella pedocola</name>
    <dbReference type="NCBI Taxonomy" id="1752077"/>
    <lineage>
        <taxon>Bacteria</taxon>
        <taxon>Pseudomonadati</taxon>
        <taxon>Bacteroidota</taxon>
        <taxon>Chitinophagia</taxon>
        <taxon>Chitinophagales</taxon>
        <taxon>Chitinophagaceae</taxon>
        <taxon>Niabella</taxon>
    </lineage>
</organism>
<feature type="signal peptide" evidence="1">
    <location>
        <begin position="1"/>
        <end position="19"/>
    </location>
</feature>
<evidence type="ECO:0000259" key="2">
    <source>
        <dbReference type="Pfam" id="PF04536"/>
    </source>
</evidence>
<reference evidence="3 4" key="1">
    <citation type="submission" date="2021-11" db="EMBL/GenBank/DDBJ databases">
        <title>Genomic of Niabella pedocola.</title>
        <authorList>
            <person name="Wu T."/>
        </authorList>
    </citation>
    <scope>NUCLEOTIDE SEQUENCE [LARGE SCALE GENOMIC DNA]</scope>
    <source>
        <strain evidence="3 4">JCM 31011</strain>
    </source>
</reference>
<keyword evidence="4" id="KW-1185">Reference proteome</keyword>
<dbReference type="PROSITE" id="PS51257">
    <property type="entry name" value="PROKAR_LIPOPROTEIN"/>
    <property type="match status" value="1"/>
</dbReference>
<feature type="domain" description="TPM" evidence="2">
    <location>
        <begin position="59"/>
        <end position="183"/>
    </location>
</feature>
<proteinExistence type="predicted"/>
<dbReference type="EMBL" id="JAJNEC010000005">
    <property type="protein sequence ID" value="MCD2424197.1"/>
    <property type="molecule type" value="Genomic_DNA"/>
</dbReference>
<accession>A0ABS8PT10</accession>